<reference evidence="6" key="1">
    <citation type="journal article" date="2019" name="Int. J. Syst. Evol. Microbiol.">
        <title>The Global Catalogue of Microorganisms (GCM) 10K type strain sequencing project: providing services to taxonomists for standard genome sequencing and annotation.</title>
        <authorList>
            <consortium name="The Broad Institute Genomics Platform"/>
            <consortium name="The Broad Institute Genome Sequencing Center for Infectious Disease"/>
            <person name="Wu L."/>
            <person name="Ma J."/>
        </authorList>
    </citation>
    <scope>NUCLEOTIDE SEQUENCE [LARGE SCALE GENOMIC DNA]</scope>
    <source>
        <strain evidence="6">KCTC 52438</strain>
    </source>
</reference>
<dbReference type="SMART" id="SM00421">
    <property type="entry name" value="HTH_LUXR"/>
    <property type="match status" value="1"/>
</dbReference>
<dbReference type="EMBL" id="JBHRSZ010000005">
    <property type="protein sequence ID" value="MFC3152090.1"/>
    <property type="molecule type" value="Genomic_DNA"/>
</dbReference>
<keyword evidence="2" id="KW-0238">DNA-binding</keyword>
<evidence type="ECO:0000256" key="2">
    <source>
        <dbReference type="ARBA" id="ARBA00023125"/>
    </source>
</evidence>
<dbReference type="Pfam" id="PF00196">
    <property type="entry name" value="GerE"/>
    <property type="match status" value="1"/>
</dbReference>
<sequence length="228" mass="25827">MTNLKKSTQHILLVGQQNLQNSVIINYLINEQHLSAQLTSQAEAVKRISNDEDLTTLLLLDVRDIRPEQAIRFLNELYQRNNAISVAFINVLSDSKFEKLIDHPTIGGIFYAHQPQSQVYKGINALLTGDLWIPRKLLKIYLQQTRTAYRTAEDSSQLLTKRELQILKLTATGATNAQIADKLNVSMHTVKTHMYNLFKKIGASNRVQAINWANENLDTDSINRSNAA</sequence>
<evidence type="ECO:0000259" key="4">
    <source>
        <dbReference type="PROSITE" id="PS50043"/>
    </source>
</evidence>
<keyword evidence="6" id="KW-1185">Reference proteome</keyword>
<dbReference type="PROSITE" id="PS00622">
    <property type="entry name" value="HTH_LUXR_1"/>
    <property type="match status" value="1"/>
</dbReference>
<dbReference type="InterPro" id="IPR000792">
    <property type="entry name" value="Tscrpt_reg_LuxR_C"/>
</dbReference>
<keyword evidence="3" id="KW-0804">Transcription</keyword>
<accession>A0ABV7HIW1</accession>
<dbReference type="CDD" id="cd06170">
    <property type="entry name" value="LuxR_C_like"/>
    <property type="match status" value="1"/>
</dbReference>
<dbReference type="Gene3D" id="3.40.50.2300">
    <property type="match status" value="1"/>
</dbReference>
<dbReference type="InterPro" id="IPR016032">
    <property type="entry name" value="Sig_transdc_resp-reg_C-effctor"/>
</dbReference>
<evidence type="ECO:0000256" key="1">
    <source>
        <dbReference type="ARBA" id="ARBA00023015"/>
    </source>
</evidence>
<name>A0ABV7HIW1_9GAMM</name>
<evidence type="ECO:0000313" key="5">
    <source>
        <dbReference type="EMBL" id="MFC3152090.1"/>
    </source>
</evidence>
<protein>
    <submittedName>
        <fullName evidence="5">LuxR C-terminal-related transcriptional regulator</fullName>
    </submittedName>
</protein>
<dbReference type="Proteomes" id="UP001595476">
    <property type="component" value="Unassembled WGS sequence"/>
</dbReference>
<evidence type="ECO:0000313" key="6">
    <source>
        <dbReference type="Proteomes" id="UP001595476"/>
    </source>
</evidence>
<dbReference type="RefSeq" id="WP_386721885.1">
    <property type="nucleotide sequence ID" value="NZ_JBHRSZ010000005.1"/>
</dbReference>
<evidence type="ECO:0000256" key="3">
    <source>
        <dbReference type="ARBA" id="ARBA00023163"/>
    </source>
</evidence>
<keyword evidence="1" id="KW-0805">Transcription regulation</keyword>
<dbReference type="PANTHER" id="PTHR44688">
    <property type="entry name" value="DNA-BINDING TRANSCRIPTIONAL ACTIVATOR DEVR_DOSR"/>
    <property type="match status" value="1"/>
</dbReference>
<dbReference type="SUPFAM" id="SSF46894">
    <property type="entry name" value="C-terminal effector domain of the bipartite response regulators"/>
    <property type="match status" value="1"/>
</dbReference>
<gene>
    <name evidence="5" type="ORF">ACFOEK_13690</name>
</gene>
<dbReference type="PROSITE" id="PS50043">
    <property type="entry name" value="HTH_LUXR_2"/>
    <property type="match status" value="1"/>
</dbReference>
<dbReference type="Gene3D" id="1.10.10.10">
    <property type="entry name" value="Winged helix-like DNA-binding domain superfamily/Winged helix DNA-binding domain"/>
    <property type="match status" value="1"/>
</dbReference>
<dbReference type="InterPro" id="IPR036388">
    <property type="entry name" value="WH-like_DNA-bd_sf"/>
</dbReference>
<dbReference type="PRINTS" id="PR00038">
    <property type="entry name" value="HTHLUXR"/>
</dbReference>
<dbReference type="PANTHER" id="PTHR44688:SF16">
    <property type="entry name" value="DNA-BINDING TRANSCRIPTIONAL ACTIVATOR DEVR_DOSR"/>
    <property type="match status" value="1"/>
</dbReference>
<feature type="domain" description="HTH luxR-type" evidence="4">
    <location>
        <begin position="152"/>
        <end position="217"/>
    </location>
</feature>
<comment type="caution">
    <text evidence="5">The sequence shown here is derived from an EMBL/GenBank/DDBJ whole genome shotgun (WGS) entry which is preliminary data.</text>
</comment>
<organism evidence="5 6">
    <name type="scientific">Litoribrevibacter euphylliae</name>
    <dbReference type="NCBI Taxonomy" id="1834034"/>
    <lineage>
        <taxon>Bacteria</taxon>
        <taxon>Pseudomonadati</taxon>
        <taxon>Pseudomonadota</taxon>
        <taxon>Gammaproteobacteria</taxon>
        <taxon>Oceanospirillales</taxon>
        <taxon>Oceanospirillaceae</taxon>
        <taxon>Litoribrevibacter</taxon>
    </lineage>
</organism>
<proteinExistence type="predicted"/>